<protein>
    <submittedName>
        <fullName evidence="4">Alpha-ribazole phosphatase</fullName>
    </submittedName>
</protein>
<dbReference type="InterPro" id="IPR013078">
    <property type="entry name" value="His_Pase_superF_clade-1"/>
</dbReference>
<dbReference type="PANTHER" id="PTHR46517">
    <property type="entry name" value="FRUCTOSE-2,6-BISPHOSPHATASE TIGAR"/>
    <property type="match status" value="1"/>
</dbReference>
<sequence>MEKLEFFTKKTINLYFIRHPEVENASMMVFNGSIDVDLSENGIIQAQKLKEFFMYKNIKKIFSSPLKRCLKTAKIIQDGLNCELIVDYRLQERNFGIFESLSWKEIEQKYPLEALSFLKDPFNFKIKNGESFFDVYNRVNSFLSEFDFEKDTLIVAHGGINRVLIKYFMDLKDEKILSVSQDFACINHFLTDGNFFLAKLINGVI</sequence>
<keyword evidence="5" id="KW-1185">Reference proteome</keyword>
<dbReference type="GO" id="GO:0004331">
    <property type="term" value="F:fructose-2,6-bisphosphate 2-phosphatase activity"/>
    <property type="evidence" value="ECO:0007669"/>
    <property type="project" value="TreeGrafter"/>
</dbReference>
<dbReference type="OrthoDB" id="9781415at2"/>
<dbReference type="Gene3D" id="3.40.50.1240">
    <property type="entry name" value="Phosphoglycerate mutase-like"/>
    <property type="match status" value="1"/>
</dbReference>
<name>A0A1G6QMU1_9BACT</name>
<evidence type="ECO:0000313" key="5">
    <source>
        <dbReference type="Proteomes" id="UP000199411"/>
    </source>
</evidence>
<feature type="active site" description="Proton donor/acceptor" evidence="2">
    <location>
        <position position="92"/>
    </location>
</feature>
<keyword evidence="1" id="KW-0378">Hydrolase</keyword>
<organism evidence="4 5">
    <name type="scientific">Desulfurella multipotens</name>
    <dbReference type="NCBI Taxonomy" id="79269"/>
    <lineage>
        <taxon>Bacteria</taxon>
        <taxon>Pseudomonadati</taxon>
        <taxon>Campylobacterota</taxon>
        <taxon>Desulfurellia</taxon>
        <taxon>Desulfurellales</taxon>
        <taxon>Desulfurellaceae</taxon>
        <taxon>Desulfurella</taxon>
    </lineage>
</organism>
<dbReference type="CDD" id="cd07067">
    <property type="entry name" value="HP_PGM_like"/>
    <property type="match status" value="1"/>
</dbReference>
<dbReference type="RefSeq" id="WP_143338722.1">
    <property type="nucleotide sequence ID" value="NZ_FMYU01000012.1"/>
</dbReference>
<gene>
    <name evidence="4" type="ORF">SAMN05660835_01620</name>
</gene>
<dbReference type="EMBL" id="FMYU01000012">
    <property type="protein sequence ID" value="SDC93619.1"/>
    <property type="molecule type" value="Genomic_DNA"/>
</dbReference>
<feature type="binding site" evidence="3">
    <location>
        <position position="68"/>
    </location>
    <ligand>
        <name>substrate</name>
    </ligand>
</feature>
<dbReference type="Proteomes" id="UP000199411">
    <property type="component" value="Unassembled WGS sequence"/>
</dbReference>
<feature type="active site" description="Tele-phosphohistidine intermediate" evidence="2">
    <location>
        <position position="19"/>
    </location>
</feature>
<dbReference type="GO" id="GO:0045820">
    <property type="term" value="P:negative regulation of glycolytic process"/>
    <property type="evidence" value="ECO:0007669"/>
    <property type="project" value="TreeGrafter"/>
</dbReference>
<dbReference type="Pfam" id="PF00300">
    <property type="entry name" value="His_Phos_1"/>
    <property type="match status" value="1"/>
</dbReference>
<dbReference type="PIRSF" id="PIRSF000709">
    <property type="entry name" value="6PFK_2-Ptase"/>
    <property type="match status" value="1"/>
</dbReference>
<dbReference type="InterPro" id="IPR051695">
    <property type="entry name" value="Phosphoglycerate_Mutase"/>
</dbReference>
<proteinExistence type="predicted"/>
<dbReference type="GO" id="GO:0043456">
    <property type="term" value="P:regulation of pentose-phosphate shunt"/>
    <property type="evidence" value="ECO:0007669"/>
    <property type="project" value="TreeGrafter"/>
</dbReference>
<evidence type="ECO:0000256" key="3">
    <source>
        <dbReference type="PIRSR" id="PIRSR613078-2"/>
    </source>
</evidence>
<evidence type="ECO:0000256" key="2">
    <source>
        <dbReference type="PIRSR" id="PIRSR613078-1"/>
    </source>
</evidence>
<dbReference type="SUPFAM" id="SSF53254">
    <property type="entry name" value="Phosphoglycerate mutase-like"/>
    <property type="match status" value="1"/>
</dbReference>
<dbReference type="InterPro" id="IPR029033">
    <property type="entry name" value="His_PPase_superfam"/>
</dbReference>
<evidence type="ECO:0000313" key="4">
    <source>
        <dbReference type="EMBL" id="SDC93619.1"/>
    </source>
</evidence>
<dbReference type="GO" id="GO:0005829">
    <property type="term" value="C:cytosol"/>
    <property type="evidence" value="ECO:0007669"/>
    <property type="project" value="TreeGrafter"/>
</dbReference>
<evidence type="ECO:0000256" key="1">
    <source>
        <dbReference type="ARBA" id="ARBA00022801"/>
    </source>
</evidence>
<dbReference type="AlphaFoldDB" id="A0A1G6QMU1"/>
<dbReference type="PANTHER" id="PTHR46517:SF1">
    <property type="entry name" value="FRUCTOSE-2,6-BISPHOSPHATASE TIGAR"/>
    <property type="match status" value="1"/>
</dbReference>
<dbReference type="SMART" id="SM00855">
    <property type="entry name" value="PGAM"/>
    <property type="match status" value="1"/>
</dbReference>
<reference evidence="5" key="1">
    <citation type="submission" date="2016-10" db="EMBL/GenBank/DDBJ databases">
        <authorList>
            <person name="Varghese N."/>
            <person name="Submissions S."/>
        </authorList>
    </citation>
    <scope>NUCLEOTIDE SEQUENCE [LARGE SCALE GENOMIC DNA]</scope>
    <source>
        <strain evidence="5">DSM 8415</strain>
    </source>
</reference>
<accession>A0A1G6QMU1</accession>